<dbReference type="GO" id="GO:0016747">
    <property type="term" value="F:acyltransferase activity, transferring groups other than amino-acyl groups"/>
    <property type="evidence" value="ECO:0007669"/>
    <property type="project" value="InterPro"/>
</dbReference>
<dbReference type="GO" id="GO:0009103">
    <property type="term" value="P:lipopolysaccharide biosynthetic process"/>
    <property type="evidence" value="ECO:0007669"/>
    <property type="project" value="TreeGrafter"/>
</dbReference>
<dbReference type="PANTHER" id="PTHR23028">
    <property type="entry name" value="ACETYLTRANSFERASE"/>
    <property type="match status" value="1"/>
</dbReference>
<evidence type="ECO:0000256" key="6">
    <source>
        <dbReference type="ARBA" id="ARBA00023136"/>
    </source>
</evidence>
<keyword evidence="4 9" id="KW-0812">Transmembrane</keyword>
<feature type="transmembrane region" description="Helical" evidence="9">
    <location>
        <begin position="222"/>
        <end position="243"/>
    </location>
</feature>
<feature type="transmembrane region" description="Helical" evidence="9">
    <location>
        <begin position="255"/>
        <end position="275"/>
    </location>
</feature>
<evidence type="ECO:0000256" key="3">
    <source>
        <dbReference type="ARBA" id="ARBA00022679"/>
    </source>
</evidence>
<keyword evidence="6 9" id="KW-0472">Membrane</keyword>
<keyword evidence="2" id="KW-1003">Cell membrane</keyword>
<dbReference type="Pfam" id="PF01757">
    <property type="entry name" value="Acyl_transf_3"/>
    <property type="match status" value="1"/>
</dbReference>
<name>A0A1H8SKT3_9ACTN</name>
<keyword evidence="3 12" id="KW-0808">Transferase</keyword>
<feature type="domain" description="SGNH" evidence="11">
    <location>
        <begin position="490"/>
        <end position="706"/>
    </location>
</feature>
<evidence type="ECO:0000313" key="12">
    <source>
        <dbReference type="EMBL" id="SEO79175.1"/>
    </source>
</evidence>
<gene>
    <name evidence="12" type="ORF">SAMN05660991_01795</name>
</gene>
<feature type="domain" description="Acyltransferase 3" evidence="10">
    <location>
        <begin position="29"/>
        <end position="361"/>
    </location>
</feature>
<dbReference type="Gene3D" id="3.40.50.1110">
    <property type="entry name" value="SGNH hydrolase"/>
    <property type="match status" value="1"/>
</dbReference>
<keyword evidence="13" id="KW-1185">Reference proteome</keyword>
<evidence type="ECO:0000259" key="11">
    <source>
        <dbReference type="Pfam" id="PF19040"/>
    </source>
</evidence>
<sequence>MTLVTERPAGRELPQPPLAPRPAHRFRGDVEGLRAVAIALVLADHVLGWPSGGFVGVDVFFVISGFLITGLLVRERERTGRISFRTFYVRRARRLLPASVATLAATTLVAWLLFLGGRFQETLTDATWALFFGANVHFAQLGTDYFQQTAATSPVQHFWSLAVEEQFYVVWPLLILLVAALPYARRGGAGRGRRVLAGVMLAVVVASFAWSVYASATSPATAYFSTFTRAWELGIGALVAVSLHRLVRLPHRLRVALAWAGLAGIALSALVISAADAFPGYVAALPVLSTALVVAFGDAPGGPGVRWALGSAPARFLGRISYSLYLWHWPVVVFTGVFLAAGSVTSHVVVIALSVAVATVSFHAIEQPVLNSGWLLPGRRPPVPAQRAASVRRRGGRVAGVAAMAVVIGAAALTVAFPPGRLDDAAVTQANAVALAAGADGEAADPLTRDILTSTALLSWPEDLQPSLDELPGYLEEQWRGGCFDVGSWNVDECTFGDPGATNRAVLLGDSVAGAWLPGLRAAMEPQDWAIETLTMGQCPNVTAMTLYQGRPFTECAEHREWALERIEQTTPDLVVLSHTYDTDLADPDADKATAWADGLTEIVERIQATGARVVVLTAPPSGANLQTCATTVSGPSDCVQAPPRRFAQQVRIEAEVARATGATHVDPEAWFCVDGDCPAVVGSTPVFADGLHLTREYAVRIAPALVAAFLPSA</sequence>
<keyword evidence="5 9" id="KW-1133">Transmembrane helix</keyword>
<dbReference type="STRING" id="673521.SAMN05660991_01795"/>
<evidence type="ECO:0000256" key="9">
    <source>
        <dbReference type="SAM" id="Phobius"/>
    </source>
</evidence>
<feature type="transmembrane region" description="Helical" evidence="9">
    <location>
        <begin position="95"/>
        <end position="114"/>
    </location>
</feature>
<dbReference type="OrthoDB" id="3404679at2"/>
<accession>A0A1H8SKT3</accession>
<feature type="transmembrane region" description="Helical" evidence="9">
    <location>
        <begin position="167"/>
        <end position="184"/>
    </location>
</feature>
<dbReference type="EMBL" id="FOEE01000004">
    <property type="protein sequence ID" value="SEO79175.1"/>
    <property type="molecule type" value="Genomic_DNA"/>
</dbReference>
<organism evidence="12 13">
    <name type="scientific">Trujillonella endophytica</name>
    <dbReference type="NCBI Taxonomy" id="673521"/>
    <lineage>
        <taxon>Bacteria</taxon>
        <taxon>Bacillati</taxon>
        <taxon>Actinomycetota</taxon>
        <taxon>Actinomycetes</taxon>
        <taxon>Geodermatophilales</taxon>
        <taxon>Geodermatophilaceae</taxon>
        <taxon>Trujillonella</taxon>
    </lineage>
</organism>
<dbReference type="AlphaFoldDB" id="A0A1H8SKT3"/>
<feature type="transmembrane region" description="Helical" evidence="9">
    <location>
        <begin position="196"/>
        <end position="216"/>
    </location>
</feature>
<keyword evidence="12" id="KW-0378">Hydrolase</keyword>
<dbReference type="InterPro" id="IPR050879">
    <property type="entry name" value="Acyltransferase_3"/>
</dbReference>
<evidence type="ECO:0000259" key="10">
    <source>
        <dbReference type="Pfam" id="PF01757"/>
    </source>
</evidence>
<dbReference type="Pfam" id="PF19040">
    <property type="entry name" value="SGNH"/>
    <property type="match status" value="1"/>
</dbReference>
<dbReference type="InterPro" id="IPR036514">
    <property type="entry name" value="SGNH_hydro_sf"/>
</dbReference>
<evidence type="ECO:0000256" key="7">
    <source>
        <dbReference type="ARBA" id="ARBA00023315"/>
    </source>
</evidence>
<keyword evidence="7 12" id="KW-0012">Acyltransferase</keyword>
<feature type="region of interest" description="Disordered" evidence="8">
    <location>
        <begin position="1"/>
        <end position="20"/>
    </location>
</feature>
<dbReference type="PANTHER" id="PTHR23028:SF53">
    <property type="entry name" value="ACYL_TRANSF_3 DOMAIN-CONTAINING PROTEIN"/>
    <property type="match status" value="1"/>
</dbReference>
<comment type="subcellular location">
    <subcellularLocation>
        <location evidence="1">Cell membrane</location>
        <topology evidence="1">Multi-pass membrane protein</topology>
    </subcellularLocation>
</comment>
<dbReference type="GO" id="GO:0005886">
    <property type="term" value="C:plasma membrane"/>
    <property type="evidence" value="ECO:0007669"/>
    <property type="project" value="UniProtKB-SubCell"/>
</dbReference>
<reference evidence="13" key="1">
    <citation type="submission" date="2016-10" db="EMBL/GenBank/DDBJ databases">
        <authorList>
            <person name="Varghese N."/>
            <person name="Submissions S."/>
        </authorList>
    </citation>
    <scope>NUCLEOTIDE SEQUENCE [LARGE SCALE GENOMIC DNA]</scope>
    <source>
        <strain evidence="13">DSM 45413</strain>
    </source>
</reference>
<evidence type="ECO:0000313" key="13">
    <source>
        <dbReference type="Proteomes" id="UP000198960"/>
    </source>
</evidence>
<feature type="transmembrane region" description="Helical" evidence="9">
    <location>
        <begin position="398"/>
        <end position="417"/>
    </location>
</feature>
<dbReference type="Proteomes" id="UP000198960">
    <property type="component" value="Unassembled WGS sequence"/>
</dbReference>
<evidence type="ECO:0000256" key="8">
    <source>
        <dbReference type="SAM" id="MobiDB-lite"/>
    </source>
</evidence>
<evidence type="ECO:0000256" key="5">
    <source>
        <dbReference type="ARBA" id="ARBA00022989"/>
    </source>
</evidence>
<protein>
    <submittedName>
        <fullName evidence="12">Peptidoglycan/LPS O-acetylase OafA/YrhL, contains acyltransferase and SGNH-hydrolase domains</fullName>
    </submittedName>
</protein>
<evidence type="ECO:0000256" key="1">
    <source>
        <dbReference type="ARBA" id="ARBA00004651"/>
    </source>
</evidence>
<evidence type="ECO:0000256" key="2">
    <source>
        <dbReference type="ARBA" id="ARBA00022475"/>
    </source>
</evidence>
<dbReference type="SUPFAM" id="SSF52266">
    <property type="entry name" value="SGNH hydrolase"/>
    <property type="match status" value="1"/>
</dbReference>
<evidence type="ECO:0000256" key="4">
    <source>
        <dbReference type="ARBA" id="ARBA00022692"/>
    </source>
</evidence>
<dbReference type="RefSeq" id="WP_091942246.1">
    <property type="nucleotide sequence ID" value="NZ_FOEE01000004.1"/>
</dbReference>
<dbReference type="GO" id="GO:0016787">
    <property type="term" value="F:hydrolase activity"/>
    <property type="evidence" value="ECO:0007669"/>
    <property type="project" value="UniProtKB-KW"/>
</dbReference>
<proteinExistence type="predicted"/>
<dbReference type="InterPro" id="IPR002656">
    <property type="entry name" value="Acyl_transf_3_dom"/>
</dbReference>
<dbReference type="InterPro" id="IPR043968">
    <property type="entry name" value="SGNH"/>
</dbReference>
<feature type="transmembrane region" description="Helical" evidence="9">
    <location>
        <begin position="54"/>
        <end position="74"/>
    </location>
</feature>